<dbReference type="RefSeq" id="XP_015188178.1">
    <property type="nucleotide sequence ID" value="XM_015332692.1"/>
</dbReference>
<reference evidence="10" key="1">
    <citation type="submission" date="2025-08" db="UniProtKB">
        <authorList>
            <consortium name="RefSeq"/>
        </authorList>
    </citation>
    <scope>IDENTIFICATION</scope>
    <source>
        <tissue evidence="10">Whole body</tissue>
    </source>
</reference>
<evidence type="ECO:0000256" key="1">
    <source>
        <dbReference type="ARBA" id="ARBA00004236"/>
    </source>
</evidence>
<feature type="transmembrane region" description="Helical" evidence="8">
    <location>
        <begin position="466"/>
        <end position="490"/>
    </location>
</feature>
<keyword evidence="7" id="KW-0325">Glycoprotein</keyword>
<evidence type="ECO:0000256" key="8">
    <source>
        <dbReference type="SAM" id="Phobius"/>
    </source>
</evidence>
<organism evidence="9 10">
    <name type="scientific">Polistes dominula</name>
    <name type="common">European paper wasp</name>
    <name type="synonym">Vespa dominula</name>
    <dbReference type="NCBI Taxonomy" id="743375"/>
    <lineage>
        <taxon>Eukaryota</taxon>
        <taxon>Metazoa</taxon>
        <taxon>Ecdysozoa</taxon>
        <taxon>Arthropoda</taxon>
        <taxon>Hexapoda</taxon>
        <taxon>Insecta</taxon>
        <taxon>Pterygota</taxon>
        <taxon>Neoptera</taxon>
        <taxon>Endopterygota</taxon>
        <taxon>Hymenoptera</taxon>
        <taxon>Apocrita</taxon>
        <taxon>Aculeata</taxon>
        <taxon>Vespoidea</taxon>
        <taxon>Vespidae</taxon>
        <taxon>Polistinae</taxon>
        <taxon>Polistini</taxon>
        <taxon>Polistes</taxon>
    </lineage>
</organism>
<protein>
    <submittedName>
        <fullName evidence="10">Protein croquemort-like isoform X2</fullName>
    </submittedName>
</protein>
<feature type="transmembrane region" description="Helical" evidence="8">
    <location>
        <begin position="32"/>
        <end position="61"/>
    </location>
</feature>
<dbReference type="PRINTS" id="PR01609">
    <property type="entry name" value="CD36FAMILY"/>
</dbReference>
<dbReference type="PANTHER" id="PTHR11923">
    <property type="entry name" value="SCAVENGER RECEPTOR CLASS B TYPE-1 SR-B1"/>
    <property type="match status" value="1"/>
</dbReference>
<dbReference type="PANTHER" id="PTHR11923:SF114">
    <property type="entry name" value="FI02050P-RELATED"/>
    <property type="match status" value="1"/>
</dbReference>
<keyword evidence="4 8" id="KW-0812">Transmembrane</keyword>
<evidence type="ECO:0000256" key="3">
    <source>
        <dbReference type="ARBA" id="ARBA00022475"/>
    </source>
</evidence>
<evidence type="ECO:0000256" key="4">
    <source>
        <dbReference type="ARBA" id="ARBA00022692"/>
    </source>
</evidence>
<evidence type="ECO:0000313" key="10">
    <source>
        <dbReference type="RefSeq" id="XP_015188178.1"/>
    </source>
</evidence>
<dbReference type="Proteomes" id="UP000694924">
    <property type="component" value="Unplaced"/>
</dbReference>
<comment type="subcellular location">
    <subcellularLocation>
        <location evidence="1">Cell membrane</location>
    </subcellularLocation>
</comment>
<evidence type="ECO:0000313" key="9">
    <source>
        <dbReference type="Proteomes" id="UP000694924"/>
    </source>
</evidence>
<keyword evidence="5 8" id="KW-1133">Transmembrane helix</keyword>
<gene>
    <name evidence="10" type="primary">LOC107072615</name>
</gene>
<comment type="similarity">
    <text evidence="2">Belongs to the CD36 family.</text>
</comment>
<evidence type="ECO:0000256" key="5">
    <source>
        <dbReference type="ARBA" id="ARBA00022989"/>
    </source>
</evidence>
<dbReference type="InterPro" id="IPR002159">
    <property type="entry name" value="CD36_fam"/>
</dbReference>
<proteinExistence type="inferred from homology"/>
<keyword evidence="9" id="KW-1185">Reference proteome</keyword>
<keyword evidence="3" id="KW-1003">Cell membrane</keyword>
<dbReference type="Pfam" id="PF01130">
    <property type="entry name" value="CD36"/>
    <property type="match status" value="1"/>
</dbReference>
<name>A0ABM1J6U0_POLDO</name>
<accession>A0ABM1J6U0</accession>
<sequence>MPIESLTNLIEEDFDHNIVASATKMKQSSLKFIIILVIGLMLLVVGSIAASFWSSIFNWFLLRELTLTPTSTIYNLWKETPIPMHLKFYFFNLSNPDVFNDLSKNKPMLVEMGPYVFREIDYKINQVWNDNGTVTFQRRKVWYFDENLSKGKLTDKVTNLDPIVVTMGQLMKNKPIIIREIANKLIQAVNKGLTMTKTVGEVLFDGYKDELLIVAKKFNLTNIPFTKFAWFYDRNNSDTFDGTFNMLTGKNNIHEMGIVKEWNFQNKTNYYKDSCGVINGTNGDLWPPLMDNKTASIFVPDICTYVTLTYQNQSLYQSIEGSKFISDETMLDNGDIVKSRKCFCMNETTCEPSGVLDVSKCKYGAPAFISLPHFYLADSSYGRAVEGLKPLREKHETFVIIEPKSGVPLEVKAQLQLNLMVEPIDGMSIFKYVRKTYMPMLWFTQEATLTSDYVSQVKFLLILPKLGLITCIGISAIGILITFIGIFVYIRQKWQTEDNQILLVRDDTNPVDRINE</sequence>
<evidence type="ECO:0000256" key="6">
    <source>
        <dbReference type="ARBA" id="ARBA00023136"/>
    </source>
</evidence>
<keyword evidence="6 8" id="KW-0472">Membrane</keyword>
<evidence type="ECO:0000256" key="2">
    <source>
        <dbReference type="ARBA" id="ARBA00010532"/>
    </source>
</evidence>
<evidence type="ECO:0000256" key="7">
    <source>
        <dbReference type="ARBA" id="ARBA00023180"/>
    </source>
</evidence>
<dbReference type="GeneID" id="107072615"/>